<dbReference type="EMBL" id="WJHE01001645">
    <property type="protein sequence ID" value="MST35340.1"/>
    <property type="molecule type" value="Genomic_DNA"/>
</dbReference>
<dbReference type="Gene3D" id="3.40.50.720">
    <property type="entry name" value="NAD(P)-binding Rossmann-like Domain"/>
    <property type="match status" value="1"/>
</dbReference>
<evidence type="ECO:0000313" key="4">
    <source>
        <dbReference type="EMBL" id="MST35340.1"/>
    </source>
</evidence>
<gene>
    <name evidence="4" type="ORF">GHK86_21740</name>
</gene>
<dbReference type="PANTHER" id="PTHR11092:SF0">
    <property type="entry name" value="EPIMERASE FAMILY PROTEIN SDR39U1"/>
    <property type="match status" value="1"/>
</dbReference>
<accession>A0ABW9QZU0</accession>
<organism evidence="4 5">
    <name type="scientific">Acidiferrimicrobium australe</name>
    <dbReference type="NCBI Taxonomy" id="2664430"/>
    <lineage>
        <taxon>Bacteria</taxon>
        <taxon>Bacillati</taxon>
        <taxon>Actinomycetota</taxon>
        <taxon>Acidimicrobiia</taxon>
        <taxon>Acidimicrobiales</taxon>
        <taxon>Acidimicrobiaceae</taxon>
        <taxon>Acidiferrimicrobium</taxon>
    </lineage>
</organism>
<name>A0ABW9QZU0_9ACTN</name>
<comment type="caution">
    <text evidence="4">The sequence shown here is derived from an EMBL/GenBank/DDBJ whole genome shotgun (WGS) entry which is preliminary data.</text>
</comment>
<protein>
    <submittedName>
        <fullName evidence="4">TIGR01777 family protein</fullName>
    </submittedName>
</protein>
<dbReference type="PANTHER" id="PTHR11092">
    <property type="entry name" value="SUGAR NUCLEOTIDE EPIMERASE RELATED"/>
    <property type="match status" value="1"/>
</dbReference>
<sequence>MKVAVTGSHGLIGRRLLGELRSAGYEVVRLVRSAEGDAAARWDPEAGTVDVARLAGVEAVIHLAGVGIGDRRWNPDHKRAVLDSRIKGTTLIARTVAEMEPRPRVLLSASAIGFYGDRDDELLAETSPSGAGFLADVCRQWEAATAPAEAAGVRTVHLRTGIVQSRDGGALATQLPMFKLGLGARLGRGRQWVSWVSLDDEIRAIRHVLEDESVDGPVNLVGPAPVTNAEYTATLARVLGRPAVLVAPRPAVELALGREMAAELLFVSQRVEPAVLTRTGFSWRHPTLEEALRAELHPR</sequence>
<dbReference type="Pfam" id="PF01370">
    <property type="entry name" value="Epimerase"/>
    <property type="match status" value="1"/>
</dbReference>
<evidence type="ECO:0000313" key="5">
    <source>
        <dbReference type="Proteomes" id="UP000437736"/>
    </source>
</evidence>
<dbReference type="SUPFAM" id="SSF51735">
    <property type="entry name" value="NAD(P)-binding Rossmann-fold domains"/>
    <property type="match status" value="1"/>
</dbReference>
<evidence type="ECO:0000259" key="2">
    <source>
        <dbReference type="Pfam" id="PF01370"/>
    </source>
</evidence>
<keyword evidence="5" id="KW-1185">Reference proteome</keyword>
<comment type="similarity">
    <text evidence="1">Belongs to the NAD(P)-dependent epimerase/dehydratase family. SDR39U1 subfamily.</text>
</comment>
<dbReference type="InterPro" id="IPR013549">
    <property type="entry name" value="DUF1731"/>
</dbReference>
<dbReference type="NCBIfam" id="TIGR01777">
    <property type="entry name" value="yfcH"/>
    <property type="match status" value="1"/>
</dbReference>
<feature type="domain" description="DUF1731" evidence="3">
    <location>
        <begin position="247"/>
        <end position="294"/>
    </location>
</feature>
<dbReference type="InterPro" id="IPR001509">
    <property type="entry name" value="Epimerase_deHydtase"/>
</dbReference>
<dbReference type="InterPro" id="IPR010099">
    <property type="entry name" value="SDR39U1"/>
</dbReference>
<dbReference type="Pfam" id="PF08338">
    <property type="entry name" value="DUF1731"/>
    <property type="match status" value="1"/>
</dbReference>
<feature type="domain" description="NAD-dependent epimerase/dehydratase" evidence="2">
    <location>
        <begin position="3"/>
        <end position="212"/>
    </location>
</feature>
<evidence type="ECO:0000256" key="1">
    <source>
        <dbReference type="ARBA" id="ARBA00009353"/>
    </source>
</evidence>
<evidence type="ECO:0000259" key="3">
    <source>
        <dbReference type="Pfam" id="PF08338"/>
    </source>
</evidence>
<dbReference type="InterPro" id="IPR036291">
    <property type="entry name" value="NAD(P)-bd_dom_sf"/>
</dbReference>
<proteinExistence type="inferred from homology"/>
<reference evidence="4 5" key="1">
    <citation type="submission" date="2019-11" db="EMBL/GenBank/DDBJ databases">
        <title>Acidiferrimicrobium australis gen. nov., sp. nov., an acidophilic and obligately heterotrophic, member of the Actinobacteria that catalyses dissimilatory oxido- reduction of iron isolated from metal-rich acidic water in Chile.</title>
        <authorList>
            <person name="Gonzalez D."/>
            <person name="Huber K."/>
            <person name="Hedrich S."/>
            <person name="Rojas-Villalobos C."/>
            <person name="Quatrini R."/>
            <person name="Dinamarca M.A."/>
            <person name="Schwarz A."/>
            <person name="Canales C."/>
            <person name="Nancucheo I."/>
        </authorList>
    </citation>
    <scope>NUCLEOTIDE SEQUENCE [LARGE SCALE GENOMIC DNA]</scope>
    <source>
        <strain evidence="4 5">USS-CCA1</strain>
    </source>
</reference>
<dbReference type="Proteomes" id="UP000437736">
    <property type="component" value="Unassembled WGS sequence"/>
</dbReference>